<dbReference type="GO" id="GO:0016491">
    <property type="term" value="F:oxidoreductase activity"/>
    <property type="evidence" value="ECO:0007669"/>
    <property type="project" value="UniProtKB-KW"/>
</dbReference>
<gene>
    <name evidence="3" type="ORF">GR212_19195</name>
</gene>
<protein>
    <submittedName>
        <fullName evidence="3">Proline hydroxylase</fullName>
    </submittedName>
</protein>
<reference evidence="3 4" key="1">
    <citation type="submission" date="2019-12" db="EMBL/GenBank/DDBJ databases">
        <title>Rhizobium genotypes associated with high levels of biological nitrogen fixation by grain legumes in a temperate-maritime cropping system.</title>
        <authorList>
            <person name="Maluk M."/>
            <person name="Francesc Ferrando Molina F."/>
            <person name="Lopez Del Egido L."/>
            <person name="Lafos M."/>
            <person name="Langarica-Fuentes A."/>
            <person name="Gebre Yohannes G."/>
            <person name="Young M.W."/>
            <person name="Martin P."/>
            <person name="Gantlett R."/>
            <person name="Kenicer G."/>
            <person name="Hawes C."/>
            <person name="Begg G.S."/>
            <person name="Quilliam R.S."/>
            <person name="Squire G.R."/>
            <person name="Poole P.S."/>
            <person name="Young P.W."/>
            <person name="Iannetta P.M."/>
            <person name="James E.K."/>
        </authorList>
    </citation>
    <scope>NUCLEOTIDE SEQUENCE [LARGE SCALE GENOMIC DNA]</scope>
    <source>
        <strain evidence="3 4">JHI1118</strain>
    </source>
</reference>
<evidence type="ECO:0000313" key="3">
    <source>
        <dbReference type="EMBL" id="NEI71714.1"/>
    </source>
</evidence>
<sequence length="249" mass="27886">MNTPISTFAPAPLEIPAAARVGAYDWQTAAAELDGFGCAVLPRLLTPEECRAISGLYSQERHFRSHVIMARHGFGKGEYRYFHYPLPEILGGLRTALYPHLSGIANGWNERMGTEERYPEDHASFLKQCHEAGQTRPTPLLLQYVPGDFNCLHQDLYGELAFPIQVAILLSEPGRDFTGGEFVLTEQRPRMQSRAEVVPLRQGDAVAFAVHNRPVRGTKGNYRVNLRHGVSRVRSGKRHTVGIIFHDAR</sequence>
<name>A0A6L9U8F2_9HYPH</name>
<keyword evidence="1" id="KW-0560">Oxidoreductase</keyword>
<proteinExistence type="inferred from homology"/>
<dbReference type="EMBL" id="WUEY01000008">
    <property type="protein sequence ID" value="NEI71714.1"/>
    <property type="molecule type" value="Genomic_DNA"/>
</dbReference>
<dbReference type="Proteomes" id="UP000483035">
    <property type="component" value="Unassembled WGS sequence"/>
</dbReference>
<dbReference type="PROSITE" id="PS51471">
    <property type="entry name" value="FE2OG_OXY"/>
    <property type="match status" value="1"/>
</dbReference>
<dbReference type="GO" id="GO:0046872">
    <property type="term" value="F:metal ion binding"/>
    <property type="evidence" value="ECO:0007669"/>
    <property type="project" value="UniProtKB-KW"/>
</dbReference>
<evidence type="ECO:0000313" key="4">
    <source>
        <dbReference type="Proteomes" id="UP000483035"/>
    </source>
</evidence>
<organism evidence="3 4">
    <name type="scientific">Rhizobium lusitanum</name>
    <dbReference type="NCBI Taxonomy" id="293958"/>
    <lineage>
        <taxon>Bacteria</taxon>
        <taxon>Pseudomonadati</taxon>
        <taxon>Pseudomonadota</taxon>
        <taxon>Alphaproteobacteria</taxon>
        <taxon>Hyphomicrobiales</taxon>
        <taxon>Rhizobiaceae</taxon>
        <taxon>Rhizobium/Agrobacterium group</taxon>
        <taxon>Rhizobium</taxon>
    </lineage>
</organism>
<keyword evidence="1" id="KW-0479">Metal-binding</keyword>
<accession>A0A6L9U8F2</accession>
<comment type="caution">
    <text evidence="3">The sequence shown here is derived from an EMBL/GenBank/DDBJ whole genome shotgun (WGS) entry which is preliminary data.</text>
</comment>
<evidence type="ECO:0000256" key="1">
    <source>
        <dbReference type="RuleBase" id="RU003682"/>
    </source>
</evidence>
<feature type="domain" description="Fe2OG dioxygenase" evidence="2">
    <location>
        <begin position="135"/>
        <end position="248"/>
    </location>
</feature>
<dbReference type="RefSeq" id="WP_163988330.1">
    <property type="nucleotide sequence ID" value="NZ_WUEY01000008.1"/>
</dbReference>
<evidence type="ECO:0000259" key="2">
    <source>
        <dbReference type="PROSITE" id="PS51471"/>
    </source>
</evidence>
<dbReference type="AlphaFoldDB" id="A0A6L9U8F2"/>
<dbReference type="Pfam" id="PF09859">
    <property type="entry name" value="Oxygenase-NA"/>
    <property type="match status" value="1"/>
</dbReference>
<dbReference type="Gene3D" id="2.60.120.620">
    <property type="entry name" value="q2cbj1_9rhob like domain"/>
    <property type="match status" value="1"/>
</dbReference>
<comment type="similarity">
    <text evidence="1">Belongs to the iron/ascorbate-dependent oxidoreductase family.</text>
</comment>
<dbReference type="InterPro" id="IPR018655">
    <property type="entry name" value="DUF2086"/>
</dbReference>
<dbReference type="InterPro" id="IPR005123">
    <property type="entry name" value="Oxoglu/Fe-dep_dioxygenase_dom"/>
</dbReference>
<keyword evidence="1" id="KW-0408">Iron</keyword>